<dbReference type="Pfam" id="PF06169">
    <property type="entry name" value="DUF982"/>
    <property type="match status" value="1"/>
</dbReference>
<reference evidence="2" key="1">
    <citation type="submission" date="2006-06" db="EMBL/GenBank/DDBJ databases">
        <title>Complete sequence of chromosome of Chelativorans sp. BNC1.</title>
        <authorList>
            <consortium name="US DOE Joint Genome Institute"/>
            <person name="Copeland A."/>
            <person name="Lucas S."/>
            <person name="Lapidus A."/>
            <person name="Barry K."/>
            <person name="Detter J.C."/>
            <person name="Glavina del Rio T."/>
            <person name="Hammon N."/>
            <person name="Israni S."/>
            <person name="Dalin E."/>
            <person name="Tice H."/>
            <person name="Pitluck S."/>
            <person name="Chertkov O."/>
            <person name="Brettin T."/>
            <person name="Bruce D."/>
            <person name="Han C."/>
            <person name="Tapia R."/>
            <person name="Gilna P."/>
            <person name="Schmutz J."/>
            <person name="Larimer F."/>
            <person name="Land M."/>
            <person name="Hauser L."/>
            <person name="Kyrpides N."/>
            <person name="Mikhailova N."/>
            <person name="Richardson P."/>
        </authorList>
    </citation>
    <scope>NUCLEOTIDE SEQUENCE</scope>
    <source>
        <strain evidence="2">BNC1</strain>
    </source>
</reference>
<sequence>MKLSWGFLRASSMQISAVRSHGQRSRNGLEKRGGERRAPALQHRLFHKPVVIERRRIDRDRVVVNTKIALDSLLHEWPLPECSQRMRALKACLAVIRGELPPAAARRAFVAAAKAAKILREE</sequence>
<accession>Q11I32</accession>
<evidence type="ECO:0000256" key="1">
    <source>
        <dbReference type="SAM" id="MobiDB-lite"/>
    </source>
</evidence>
<dbReference type="eggNOG" id="ENOG502ZYJN">
    <property type="taxonomic scope" value="Bacteria"/>
</dbReference>
<evidence type="ECO:0000313" key="2">
    <source>
        <dbReference type="EMBL" id="ABG62943.1"/>
    </source>
</evidence>
<evidence type="ECO:0008006" key="3">
    <source>
        <dbReference type="Google" id="ProtNLM"/>
    </source>
</evidence>
<protein>
    <recommendedName>
        <fullName evidence="3">DUF982 domain-containing protein</fullName>
    </recommendedName>
</protein>
<dbReference type="AlphaFoldDB" id="Q11I32"/>
<feature type="region of interest" description="Disordered" evidence="1">
    <location>
        <begin position="19"/>
        <end position="38"/>
    </location>
</feature>
<feature type="compositionally biased region" description="Basic and acidic residues" evidence="1">
    <location>
        <begin position="27"/>
        <end position="38"/>
    </location>
</feature>
<dbReference type="EMBL" id="CP000390">
    <property type="protein sequence ID" value="ABG62943.1"/>
    <property type="molecule type" value="Genomic_DNA"/>
</dbReference>
<name>Q11I32_CHESB</name>
<dbReference type="KEGG" id="mes:Meso_1547"/>
<proteinExistence type="predicted"/>
<dbReference type="HOGENOM" id="CLU_2022582_0_0_5"/>
<gene>
    <name evidence="2" type="ordered locus">Meso_1547</name>
</gene>
<dbReference type="InterPro" id="IPR010385">
    <property type="entry name" value="DUF982"/>
</dbReference>
<dbReference type="Gene3D" id="6.10.250.730">
    <property type="match status" value="1"/>
</dbReference>
<organism evidence="2">
    <name type="scientific">Chelativorans sp. (strain BNC1)</name>
    <dbReference type="NCBI Taxonomy" id="266779"/>
    <lineage>
        <taxon>Bacteria</taxon>
        <taxon>Pseudomonadati</taxon>
        <taxon>Pseudomonadota</taxon>
        <taxon>Alphaproteobacteria</taxon>
        <taxon>Hyphomicrobiales</taxon>
        <taxon>Phyllobacteriaceae</taxon>
        <taxon>Chelativorans</taxon>
    </lineage>
</organism>